<keyword evidence="2" id="KW-1185">Reference proteome</keyword>
<dbReference type="Proteomes" id="UP000792575">
    <property type="component" value="Genome"/>
</dbReference>
<dbReference type="EMBL" id="HF679131">
    <property type="protein sequence ID" value="CCU55396.1"/>
    <property type="molecule type" value="Genomic_DNA"/>
</dbReference>
<evidence type="ECO:0000313" key="1">
    <source>
        <dbReference type="EMBL" id="CCU55396.1"/>
    </source>
</evidence>
<evidence type="ECO:0000313" key="2">
    <source>
        <dbReference type="Proteomes" id="UP000792575"/>
    </source>
</evidence>
<proteinExistence type="predicted"/>
<sequence>MSIKYKQGFKYDFYPITIIINKVGTRRYCIDEWKEVYFKTLNIPDRFTFDSCCKFKNKNEWRKKEENIYLKLISTSKKFSKIKNINVVYADETNINKDSLYVVESVLTSLIRKTCFNYYCPCDLGCRVDNFIEWLYDDVHDILKKNNDYVEDKSLRACHRTYRLYKPRLGEHYFCRHDPPEWYYTLRNKETEFYDPFYYEGYHISVLIDETTQRWYCLDEFKIAFFKSDDPVKTFVVCELCENRYNKNVNFDEYLLDREKWYRSYLLGRISKYNDINPKIVYGNLSEIKDFYFVKEDNIIDAIRYYCYSWDNPCCEECPSFKILNWMINNIYPIIKNNRHMFWEYKRPFTDKKFIHDTEYDFLGLNKYFSKFNDKHYCCSIERLI</sequence>
<dbReference type="OrthoDB" id="29526at10239"/>
<gene>
    <name evidence="1" type="ORF">AHEV_075</name>
</gene>
<dbReference type="KEGG" id="vg:15614004"/>
<dbReference type="RefSeq" id="YP_008003898.1">
    <property type="nucleotide sequence ID" value="NC_021247.1"/>
</dbReference>
<accession>A0A916P076</accession>
<organism evidence="1 2">
    <name type="scientific">Adoxophyes honmai entomopoxvirus 'L'</name>
    <dbReference type="NCBI Taxonomy" id="1293540"/>
    <lineage>
        <taxon>Viruses</taxon>
        <taxon>Varidnaviria</taxon>
        <taxon>Bamfordvirae</taxon>
        <taxon>Nucleocytoviricota</taxon>
        <taxon>Pokkesviricetes</taxon>
        <taxon>Chitovirales</taxon>
        <taxon>Poxviridae</taxon>
        <taxon>Entomopoxvirinae</taxon>
        <taxon>Betaentomopoxvirus</taxon>
        <taxon>Betaentomopoxvirus ahonmai</taxon>
    </lineage>
</organism>
<name>A0A916P076_9POXV</name>
<reference evidence="1" key="1">
    <citation type="journal article" date="2013" name="J. Virol.">
        <title>New Insights into the Evolution of Entomopoxvirinae from the Complete Genome Sequences of Four Entomopoxviruses Infecting Adoxophyes honmai, Choristoneura biennis, Choristoneura rosaceana, and Mythimna separata.</title>
        <authorList>
            <person name="Theze J."/>
            <person name="Takatsuka J."/>
            <person name="Li Z."/>
            <person name="Gallais J."/>
            <person name="Doucet D."/>
            <person name="Arif B."/>
            <person name="Nakai M."/>
            <person name="Herniou E.A."/>
        </authorList>
    </citation>
    <scope>NUCLEOTIDE SEQUENCE</scope>
    <source>
        <strain evidence="1">Tokyo</strain>
    </source>
</reference>
<dbReference type="GeneID" id="15614004"/>
<protein>
    <submittedName>
        <fullName evidence="1">Uncharacterized protein</fullName>
    </submittedName>
</protein>